<sequence>MIRLALRILALAIALPAMAQSTAPKVYAAGSLKAALTEVATVFRIAGGSDVMFEFGPSGILRDRLAKGEAADLFASANMEHPKALVDAGKAQLVRAFARNKLCALVSPKVGATTDNLLEKMLSPGVKLATSTPKADPSGDYAWQVFERAEKLKPGAFESLSKKALQLVGGPTSPPPPKDRSAYGVLVANGSVDIFLTYCTGAALAKREEPTLEIVALPETLAVGAEYGLAVMNGVSPSGERFAAFILSPAGQSVLASHGFSAP</sequence>
<dbReference type="InterPro" id="IPR050682">
    <property type="entry name" value="ModA/WtpA"/>
</dbReference>
<dbReference type="GO" id="GO:0030973">
    <property type="term" value="F:molybdate ion binding"/>
    <property type="evidence" value="ECO:0007669"/>
    <property type="project" value="TreeGrafter"/>
</dbReference>
<feature type="chain" id="PRO_5027071734" evidence="4">
    <location>
        <begin position="20"/>
        <end position="263"/>
    </location>
</feature>
<dbReference type="KEGG" id="uru:DSM104443_00326"/>
<accession>A0A6M4GR78</accession>
<protein>
    <submittedName>
        <fullName evidence="5">Molybdate-binding protein ModA</fullName>
    </submittedName>
</protein>
<dbReference type="AlphaFoldDB" id="A0A6M4GR78"/>
<dbReference type="InterPro" id="IPR005950">
    <property type="entry name" value="ModA"/>
</dbReference>
<gene>
    <name evidence="5" type="primary">modA_1</name>
    <name evidence="5" type="ORF">DSM104443_00326</name>
</gene>
<dbReference type="NCBIfam" id="NF002917">
    <property type="entry name" value="PRK03537.1-3"/>
    <property type="match status" value="1"/>
</dbReference>
<dbReference type="GO" id="GO:0015689">
    <property type="term" value="P:molybdate ion transport"/>
    <property type="evidence" value="ECO:0007669"/>
    <property type="project" value="InterPro"/>
</dbReference>
<dbReference type="SUPFAM" id="SSF53850">
    <property type="entry name" value="Periplasmic binding protein-like II"/>
    <property type="match status" value="1"/>
</dbReference>
<dbReference type="GO" id="GO:0046872">
    <property type="term" value="F:metal ion binding"/>
    <property type="evidence" value="ECO:0007669"/>
    <property type="project" value="UniProtKB-KW"/>
</dbReference>
<comment type="similarity">
    <text evidence="1">Belongs to the bacterial solute-binding protein ModA family.</text>
</comment>
<organism evidence="5 6">
    <name type="scientific">Usitatibacter rugosus</name>
    <dbReference type="NCBI Taxonomy" id="2732067"/>
    <lineage>
        <taxon>Bacteria</taxon>
        <taxon>Pseudomonadati</taxon>
        <taxon>Pseudomonadota</taxon>
        <taxon>Betaproteobacteria</taxon>
        <taxon>Nitrosomonadales</taxon>
        <taxon>Usitatibacteraceae</taxon>
        <taxon>Usitatibacter</taxon>
    </lineage>
</organism>
<dbReference type="PANTHER" id="PTHR30632">
    <property type="entry name" value="MOLYBDATE-BINDING PERIPLASMIC PROTEIN"/>
    <property type="match status" value="1"/>
</dbReference>
<evidence type="ECO:0000256" key="1">
    <source>
        <dbReference type="ARBA" id="ARBA00009175"/>
    </source>
</evidence>
<dbReference type="NCBIfam" id="TIGR01256">
    <property type="entry name" value="modA"/>
    <property type="match status" value="1"/>
</dbReference>
<dbReference type="PANTHER" id="PTHR30632:SF0">
    <property type="entry name" value="SULFATE-BINDING PROTEIN"/>
    <property type="match status" value="1"/>
</dbReference>
<dbReference type="RefSeq" id="WP_246232446.1">
    <property type="nucleotide sequence ID" value="NZ_CP053069.1"/>
</dbReference>
<evidence type="ECO:0000256" key="4">
    <source>
        <dbReference type="SAM" id="SignalP"/>
    </source>
</evidence>
<dbReference type="Pfam" id="PF13531">
    <property type="entry name" value="SBP_bac_11"/>
    <property type="match status" value="1"/>
</dbReference>
<evidence type="ECO:0000256" key="3">
    <source>
        <dbReference type="ARBA" id="ARBA00022729"/>
    </source>
</evidence>
<name>A0A6M4GR78_9PROT</name>
<feature type="signal peptide" evidence="4">
    <location>
        <begin position="1"/>
        <end position="19"/>
    </location>
</feature>
<reference evidence="5 6" key="1">
    <citation type="submission" date="2020-04" db="EMBL/GenBank/DDBJ databases">
        <title>Usitatibacter rugosus gen. nov., sp. nov. and Usitatibacter palustris sp. nov., novel members of Usitatibacteraceae fam. nov. within the order Nitrosomonadales isolated from soil.</title>
        <authorList>
            <person name="Huber K.J."/>
            <person name="Neumann-Schaal M."/>
            <person name="Geppert A."/>
            <person name="Luckner M."/>
            <person name="Wanner G."/>
            <person name="Overmann J."/>
        </authorList>
    </citation>
    <scope>NUCLEOTIDE SEQUENCE [LARGE SCALE GENOMIC DNA]</scope>
    <source>
        <strain evidence="5 6">0125_3</strain>
    </source>
</reference>
<proteinExistence type="inferred from homology"/>
<dbReference type="Proteomes" id="UP000501534">
    <property type="component" value="Chromosome"/>
</dbReference>
<evidence type="ECO:0000313" key="6">
    <source>
        <dbReference type="Proteomes" id="UP000501534"/>
    </source>
</evidence>
<keyword evidence="2" id="KW-0479">Metal-binding</keyword>
<dbReference type="Gene3D" id="3.40.190.10">
    <property type="entry name" value="Periplasmic binding protein-like II"/>
    <property type="match status" value="2"/>
</dbReference>
<keyword evidence="6" id="KW-1185">Reference proteome</keyword>
<evidence type="ECO:0000256" key="2">
    <source>
        <dbReference type="ARBA" id="ARBA00022723"/>
    </source>
</evidence>
<dbReference type="NCBIfam" id="NF002918">
    <property type="entry name" value="PRK03537.1-4"/>
    <property type="match status" value="1"/>
</dbReference>
<keyword evidence="3 4" id="KW-0732">Signal</keyword>
<dbReference type="EMBL" id="CP053069">
    <property type="protein sequence ID" value="QJR09288.1"/>
    <property type="molecule type" value="Genomic_DNA"/>
</dbReference>
<evidence type="ECO:0000313" key="5">
    <source>
        <dbReference type="EMBL" id="QJR09288.1"/>
    </source>
</evidence>